<dbReference type="Proteomes" id="UP000248423">
    <property type="component" value="Unassembled WGS sequence"/>
</dbReference>
<dbReference type="VEuPathDB" id="FungiDB:BO78DRAFT_396127"/>
<sequence>MGSAQISRRLIGGLAKLLRACLARALPCFHITCSPHPFAVLRARLCFAGCSATAAAVGTVPSCLFFYCLSFFSHYTSFFP</sequence>
<proteinExistence type="predicted"/>
<name>A0A319EDX9_ASPSB</name>
<evidence type="ECO:0000313" key="2">
    <source>
        <dbReference type="Proteomes" id="UP000248423"/>
    </source>
</evidence>
<dbReference type="EMBL" id="KZ826339">
    <property type="protein sequence ID" value="PYI07771.1"/>
    <property type="molecule type" value="Genomic_DNA"/>
</dbReference>
<organism evidence="1 2">
    <name type="scientific">Aspergillus sclerotiicarbonarius (strain CBS 121057 / IBT 28362)</name>
    <dbReference type="NCBI Taxonomy" id="1448318"/>
    <lineage>
        <taxon>Eukaryota</taxon>
        <taxon>Fungi</taxon>
        <taxon>Dikarya</taxon>
        <taxon>Ascomycota</taxon>
        <taxon>Pezizomycotina</taxon>
        <taxon>Eurotiomycetes</taxon>
        <taxon>Eurotiomycetidae</taxon>
        <taxon>Eurotiales</taxon>
        <taxon>Aspergillaceae</taxon>
        <taxon>Aspergillus</taxon>
        <taxon>Aspergillus subgen. Circumdati</taxon>
    </lineage>
</organism>
<reference evidence="1 2" key="1">
    <citation type="submission" date="2018-02" db="EMBL/GenBank/DDBJ databases">
        <title>The genomes of Aspergillus section Nigri reveals drivers in fungal speciation.</title>
        <authorList>
            <consortium name="DOE Joint Genome Institute"/>
            <person name="Vesth T.C."/>
            <person name="Nybo J."/>
            <person name="Theobald S."/>
            <person name="Brandl J."/>
            <person name="Frisvad J.C."/>
            <person name="Nielsen K.F."/>
            <person name="Lyhne E.K."/>
            <person name="Kogle M.E."/>
            <person name="Kuo A."/>
            <person name="Riley R."/>
            <person name="Clum A."/>
            <person name="Nolan M."/>
            <person name="Lipzen A."/>
            <person name="Salamov A."/>
            <person name="Henrissat B."/>
            <person name="Wiebenga A."/>
            <person name="De vries R.P."/>
            <person name="Grigoriev I.V."/>
            <person name="Mortensen U.H."/>
            <person name="Andersen M.R."/>
            <person name="Baker S.E."/>
        </authorList>
    </citation>
    <scope>NUCLEOTIDE SEQUENCE [LARGE SCALE GENOMIC DNA]</scope>
    <source>
        <strain evidence="1 2">CBS 121057</strain>
    </source>
</reference>
<protein>
    <submittedName>
        <fullName evidence="1">Uncharacterized protein</fullName>
    </submittedName>
</protein>
<accession>A0A319EDX9</accession>
<gene>
    <name evidence="1" type="ORF">BO78DRAFT_396127</name>
</gene>
<dbReference type="AlphaFoldDB" id="A0A319EDX9"/>
<keyword evidence="2" id="KW-1185">Reference proteome</keyword>
<evidence type="ECO:0000313" key="1">
    <source>
        <dbReference type="EMBL" id="PYI07771.1"/>
    </source>
</evidence>